<evidence type="ECO:0000259" key="7">
    <source>
        <dbReference type="Pfam" id="PF13244"/>
    </source>
</evidence>
<evidence type="ECO:0000256" key="6">
    <source>
        <dbReference type="SAM" id="Phobius"/>
    </source>
</evidence>
<evidence type="ECO:0000256" key="4">
    <source>
        <dbReference type="ARBA" id="ARBA00022989"/>
    </source>
</evidence>
<evidence type="ECO:0000313" key="9">
    <source>
        <dbReference type="Proteomes" id="UP000008544"/>
    </source>
</evidence>
<dbReference type="InterPro" id="IPR025383">
    <property type="entry name" value="MrpA_C/MbhD"/>
</dbReference>
<dbReference type="KEGG" id="dau:Daud_2165"/>
<dbReference type="RefSeq" id="WP_012303227.1">
    <property type="nucleotide sequence ID" value="NC_010424.1"/>
</dbReference>
<keyword evidence="3 6" id="KW-0812">Transmembrane</keyword>
<dbReference type="EMBL" id="CP000860">
    <property type="protein sequence ID" value="ACA60652.1"/>
    <property type="molecule type" value="Genomic_DNA"/>
</dbReference>
<keyword evidence="5 6" id="KW-0472">Membrane</keyword>
<dbReference type="AlphaFoldDB" id="B1I6G9"/>
<reference evidence="9" key="1">
    <citation type="submission" date="2007-10" db="EMBL/GenBank/DDBJ databases">
        <title>Complete sequence of chromosome of Desulforudis audaxviator MP104C.</title>
        <authorList>
            <person name="Copeland A."/>
            <person name="Lucas S."/>
            <person name="Lapidus A."/>
            <person name="Barry K."/>
            <person name="Glavina del Rio T."/>
            <person name="Dalin E."/>
            <person name="Tice H."/>
            <person name="Bruce D."/>
            <person name="Pitluck S."/>
            <person name="Lowry S.R."/>
            <person name="Larimer F."/>
            <person name="Land M.L."/>
            <person name="Hauser L."/>
            <person name="Kyrpides N."/>
            <person name="Ivanova N.N."/>
            <person name="Richardson P."/>
        </authorList>
    </citation>
    <scope>NUCLEOTIDE SEQUENCE [LARGE SCALE GENOMIC DNA]</scope>
    <source>
        <strain evidence="9">MP104C</strain>
    </source>
</reference>
<feature type="transmembrane region" description="Helical" evidence="6">
    <location>
        <begin position="52"/>
        <end position="73"/>
    </location>
</feature>
<name>B1I6G9_DESAP</name>
<dbReference type="OrthoDB" id="2085045at2"/>
<dbReference type="Pfam" id="PF13244">
    <property type="entry name" value="MbhD"/>
    <property type="match status" value="1"/>
</dbReference>
<gene>
    <name evidence="8" type="ordered locus">Daud_2165</name>
</gene>
<evidence type="ECO:0000256" key="1">
    <source>
        <dbReference type="ARBA" id="ARBA00004651"/>
    </source>
</evidence>
<dbReference type="STRING" id="477974.Daud_2165"/>
<sequence length="79" mass="8334">MELVQVVVLLVLIGCALVALGATDLLVAVILFGAFSYGSAILFALMNAVDVGFVEAIIGTVMSLIYISVLFGLERRSSR</sequence>
<keyword evidence="9" id="KW-1185">Reference proteome</keyword>
<feature type="transmembrane region" description="Helical" evidence="6">
    <location>
        <begin position="7"/>
        <end position="32"/>
    </location>
</feature>
<proteinExistence type="predicted"/>
<reference evidence="8 9" key="2">
    <citation type="journal article" date="2008" name="Science">
        <title>Environmental genomics reveals a single-species ecosystem deep within Earth.</title>
        <authorList>
            <person name="Chivian D."/>
            <person name="Brodie E.L."/>
            <person name="Alm E.J."/>
            <person name="Culley D.E."/>
            <person name="Dehal P.S."/>
            <person name="Desantis T.Z."/>
            <person name="Gihring T.M."/>
            <person name="Lapidus A."/>
            <person name="Lin L.H."/>
            <person name="Lowry S.R."/>
            <person name="Moser D.P."/>
            <person name="Richardson P.M."/>
            <person name="Southam G."/>
            <person name="Wanger G."/>
            <person name="Pratt L.M."/>
            <person name="Andersen G.L."/>
            <person name="Hazen T.C."/>
            <person name="Brockman F.J."/>
            <person name="Arkin A.P."/>
            <person name="Onstott T.C."/>
        </authorList>
    </citation>
    <scope>NUCLEOTIDE SEQUENCE [LARGE SCALE GENOMIC DNA]</scope>
    <source>
        <strain evidence="8 9">MP104C</strain>
    </source>
</reference>
<evidence type="ECO:0000256" key="2">
    <source>
        <dbReference type="ARBA" id="ARBA00022475"/>
    </source>
</evidence>
<evidence type="ECO:0000256" key="5">
    <source>
        <dbReference type="ARBA" id="ARBA00023136"/>
    </source>
</evidence>
<feature type="domain" description="MrpA C-terminal/MbhD" evidence="7">
    <location>
        <begin position="10"/>
        <end position="75"/>
    </location>
</feature>
<evidence type="ECO:0000256" key="3">
    <source>
        <dbReference type="ARBA" id="ARBA00022692"/>
    </source>
</evidence>
<evidence type="ECO:0000313" key="8">
    <source>
        <dbReference type="EMBL" id="ACA60652.1"/>
    </source>
</evidence>
<comment type="subcellular location">
    <subcellularLocation>
        <location evidence="1">Cell membrane</location>
        <topology evidence="1">Multi-pass membrane protein</topology>
    </subcellularLocation>
</comment>
<organism evidence="8 9">
    <name type="scientific">Desulforudis audaxviator (strain MP104C)</name>
    <dbReference type="NCBI Taxonomy" id="477974"/>
    <lineage>
        <taxon>Bacteria</taxon>
        <taxon>Bacillati</taxon>
        <taxon>Bacillota</taxon>
        <taxon>Clostridia</taxon>
        <taxon>Thermoanaerobacterales</taxon>
        <taxon>Candidatus Desulforudaceae</taxon>
        <taxon>Candidatus Desulforudis</taxon>
    </lineage>
</organism>
<dbReference type="HOGENOM" id="CLU_173139_2_1_9"/>
<dbReference type="GO" id="GO:0005886">
    <property type="term" value="C:plasma membrane"/>
    <property type="evidence" value="ECO:0007669"/>
    <property type="project" value="UniProtKB-SubCell"/>
</dbReference>
<dbReference type="Proteomes" id="UP000008544">
    <property type="component" value="Chromosome"/>
</dbReference>
<keyword evidence="2" id="KW-1003">Cell membrane</keyword>
<accession>B1I6G9</accession>
<keyword evidence="4 6" id="KW-1133">Transmembrane helix</keyword>
<protein>
    <submittedName>
        <fullName evidence="8">Putative multicomponent Na+:H+ antiporter subunit B</fullName>
    </submittedName>
</protein>